<dbReference type="AlphaFoldDB" id="A0A022PRH3"/>
<dbReference type="Proteomes" id="UP000030748">
    <property type="component" value="Unassembled WGS sequence"/>
</dbReference>
<sequence>MWAQSGDGISTSTRYIPLTPSRTENSVCLVCHLNLISHQLIRKILTRIANERIKILPMKKTCRKQKIFPDNVCPTIVRAEYLICKCRGKCLRLKIMWHSSGDGQV</sequence>
<name>A0A022PRH3_ERYGU</name>
<dbReference type="EMBL" id="KI632331">
    <property type="protein sequence ID" value="EYU18376.1"/>
    <property type="molecule type" value="Genomic_DNA"/>
</dbReference>
<accession>A0A022PRH3</accession>
<evidence type="ECO:0000313" key="1">
    <source>
        <dbReference type="EMBL" id="EYU18376.1"/>
    </source>
</evidence>
<organism evidence="1 2">
    <name type="scientific">Erythranthe guttata</name>
    <name type="common">Yellow monkey flower</name>
    <name type="synonym">Mimulus guttatus</name>
    <dbReference type="NCBI Taxonomy" id="4155"/>
    <lineage>
        <taxon>Eukaryota</taxon>
        <taxon>Viridiplantae</taxon>
        <taxon>Streptophyta</taxon>
        <taxon>Embryophyta</taxon>
        <taxon>Tracheophyta</taxon>
        <taxon>Spermatophyta</taxon>
        <taxon>Magnoliopsida</taxon>
        <taxon>eudicotyledons</taxon>
        <taxon>Gunneridae</taxon>
        <taxon>Pentapetalae</taxon>
        <taxon>asterids</taxon>
        <taxon>lamiids</taxon>
        <taxon>Lamiales</taxon>
        <taxon>Phrymaceae</taxon>
        <taxon>Erythranthe</taxon>
    </lineage>
</organism>
<protein>
    <submittedName>
        <fullName evidence="1">Uncharacterized protein</fullName>
    </submittedName>
</protein>
<proteinExistence type="predicted"/>
<gene>
    <name evidence="1" type="ORF">MIMGU_mgv1a016822mg</name>
</gene>
<keyword evidence="2" id="KW-1185">Reference proteome</keyword>
<reference evidence="1 2" key="1">
    <citation type="journal article" date="2013" name="Proc. Natl. Acad. Sci. U.S.A.">
        <title>Fine-scale variation in meiotic recombination in Mimulus inferred from population shotgun sequencing.</title>
        <authorList>
            <person name="Hellsten U."/>
            <person name="Wright K.M."/>
            <person name="Jenkins J."/>
            <person name="Shu S."/>
            <person name="Yuan Y."/>
            <person name="Wessler S.R."/>
            <person name="Schmutz J."/>
            <person name="Willis J.H."/>
            <person name="Rokhsar D.S."/>
        </authorList>
    </citation>
    <scope>NUCLEOTIDE SEQUENCE [LARGE SCALE GENOMIC DNA]</scope>
    <source>
        <strain evidence="2">cv. DUN x IM62</strain>
    </source>
</reference>
<evidence type="ECO:0000313" key="2">
    <source>
        <dbReference type="Proteomes" id="UP000030748"/>
    </source>
</evidence>